<reference evidence="3" key="1">
    <citation type="submission" date="2014-11" db="EMBL/GenBank/DDBJ databases">
        <authorList>
            <person name="Wibberg D."/>
        </authorList>
    </citation>
    <scope>NUCLEOTIDE SEQUENCE [LARGE SCALE GENOMIC DNA]</scope>
    <source>
        <strain evidence="3">L3</strain>
    </source>
</reference>
<evidence type="ECO:0000259" key="1">
    <source>
        <dbReference type="Pfam" id="PF01883"/>
    </source>
</evidence>
<dbReference type="Pfam" id="PF01883">
    <property type="entry name" value="FeS_assembly_P"/>
    <property type="match status" value="1"/>
</dbReference>
<dbReference type="HOGENOM" id="CLU_091588_2_2_0"/>
<dbReference type="Gene3D" id="3.30.300.130">
    <property type="entry name" value="Fe-S cluster assembly (FSCA)"/>
    <property type="match status" value="1"/>
</dbReference>
<dbReference type="EMBL" id="LN824141">
    <property type="protein sequence ID" value="CEP78548.1"/>
    <property type="molecule type" value="Genomic_DNA"/>
</dbReference>
<proteinExistence type="predicted"/>
<dbReference type="Proteomes" id="UP000032809">
    <property type="component" value="Chromosome I"/>
</dbReference>
<dbReference type="InterPro" id="IPR034904">
    <property type="entry name" value="FSCA_dom_sf"/>
</dbReference>
<gene>
    <name evidence="2" type="ORF">DTL3_1250</name>
</gene>
<accession>A0A0C7NZ38</accession>
<evidence type="ECO:0000313" key="3">
    <source>
        <dbReference type="Proteomes" id="UP000032809"/>
    </source>
</evidence>
<name>A0A0C7NZ38_DEFTU</name>
<protein>
    <submittedName>
        <fullName evidence="2">Metal-sulfur cluster biosynthetic enzyme</fullName>
    </submittedName>
</protein>
<keyword evidence="3" id="KW-1185">Reference proteome</keyword>
<dbReference type="SUPFAM" id="SSF117916">
    <property type="entry name" value="Fe-S cluster assembly (FSCA) domain-like"/>
    <property type="match status" value="1"/>
</dbReference>
<dbReference type="OrthoDB" id="9805360at2"/>
<dbReference type="KEGG" id="dtn:DTL3_1250"/>
<dbReference type="InterPro" id="IPR052339">
    <property type="entry name" value="Fe-S_Maturation_MIP18"/>
</dbReference>
<dbReference type="InterPro" id="IPR002744">
    <property type="entry name" value="MIP18-like"/>
</dbReference>
<dbReference type="PANTHER" id="PTHR42831:SF1">
    <property type="entry name" value="FE-S PROTEIN MATURATION AUXILIARY FACTOR YITW"/>
    <property type="match status" value="1"/>
</dbReference>
<sequence>MKKIDKETIINSLRQVYDLEIGFDIVSLGLIYNVEVDENNNVHILMTMTTPMCPLIGLIVENAKEKVKEIENVNDVDIELTFDPPWNPEMASDEVRMLLGL</sequence>
<dbReference type="PANTHER" id="PTHR42831">
    <property type="entry name" value="FE-S PROTEIN MATURATION AUXILIARY FACTOR YITW"/>
    <property type="match status" value="1"/>
</dbReference>
<organism evidence="2 3">
    <name type="scientific">Defluviitoga tunisiensis</name>
    <dbReference type="NCBI Taxonomy" id="1006576"/>
    <lineage>
        <taxon>Bacteria</taxon>
        <taxon>Thermotogati</taxon>
        <taxon>Thermotogota</taxon>
        <taxon>Thermotogae</taxon>
        <taxon>Petrotogales</taxon>
        <taxon>Petrotogaceae</taxon>
        <taxon>Defluviitoga</taxon>
    </lineage>
</organism>
<feature type="domain" description="MIP18 family-like" evidence="1">
    <location>
        <begin position="6"/>
        <end position="79"/>
    </location>
</feature>
<dbReference type="AlphaFoldDB" id="A0A0C7NZ38"/>
<dbReference type="RefSeq" id="WP_045087973.1">
    <property type="nucleotide sequence ID" value="NZ_LN824141.1"/>
</dbReference>
<evidence type="ECO:0000313" key="2">
    <source>
        <dbReference type="EMBL" id="CEP78548.1"/>
    </source>
</evidence>
<dbReference type="STRING" id="1006576.DTL3_1250"/>